<dbReference type="Pfam" id="PF21143">
    <property type="entry name" value="Aquarius_N_2nd"/>
    <property type="match status" value="1"/>
</dbReference>
<comment type="function">
    <text evidence="2">Involved in mRNA splicing where it associates with cdc5 and the other cwf proteins as part of the spliceosome.</text>
</comment>
<dbReference type="GO" id="GO:0005684">
    <property type="term" value="C:U2-type spliceosomal complex"/>
    <property type="evidence" value="ECO:0007669"/>
    <property type="project" value="UniProtKB-UniRule"/>
</dbReference>
<dbReference type="PANTHER" id="PTHR10887:SF5">
    <property type="entry name" value="RNA HELICASE AQUARIUS"/>
    <property type="match status" value="1"/>
</dbReference>
<dbReference type="CDD" id="cd18808">
    <property type="entry name" value="SF1_C_Upf1"/>
    <property type="match status" value="1"/>
</dbReference>
<evidence type="ECO:0000259" key="6">
    <source>
        <dbReference type="Pfam" id="PF16399"/>
    </source>
</evidence>
<protein>
    <recommendedName>
        <fullName evidence="2">Pre-mRNA-splicing factor</fullName>
    </recommendedName>
</protein>
<keyword evidence="1" id="KW-0067">ATP-binding</keyword>
<keyword evidence="10" id="KW-1185">Reference proteome</keyword>
<feature type="domain" description="DNA2/NAM7 helicase helicase" evidence="4">
    <location>
        <begin position="820"/>
        <end position="1117"/>
    </location>
</feature>
<evidence type="ECO:0000259" key="8">
    <source>
        <dbReference type="Pfam" id="PF21144"/>
    </source>
</evidence>
<evidence type="ECO:0000256" key="3">
    <source>
        <dbReference type="SAM" id="MobiDB-lite"/>
    </source>
</evidence>
<dbReference type="GO" id="GO:0071013">
    <property type="term" value="C:catalytic step 2 spliceosome"/>
    <property type="evidence" value="ECO:0007669"/>
    <property type="project" value="TreeGrafter"/>
</dbReference>
<feature type="domain" description="RNA helicase aquarius insertion" evidence="8">
    <location>
        <begin position="716"/>
        <end position="808"/>
    </location>
</feature>
<dbReference type="InterPro" id="IPR026300">
    <property type="entry name" value="CWF11_fam"/>
</dbReference>
<keyword evidence="2" id="KW-0539">Nucleus</keyword>
<keyword evidence="2" id="KW-0507">mRNA processing</keyword>
<dbReference type="Pfam" id="PF13086">
    <property type="entry name" value="AAA_11"/>
    <property type="match status" value="1"/>
</dbReference>
<dbReference type="GO" id="GO:0045292">
    <property type="term" value="P:mRNA cis splicing, via spliceosome"/>
    <property type="evidence" value="ECO:0007669"/>
    <property type="project" value="UniProtKB-UniRule"/>
</dbReference>
<evidence type="ECO:0000256" key="1">
    <source>
        <dbReference type="ARBA" id="ARBA00022806"/>
    </source>
</evidence>
<dbReference type="InterPro" id="IPR041677">
    <property type="entry name" value="DNA2/NAM7_AAA_11"/>
</dbReference>
<feature type="region of interest" description="Disordered" evidence="3">
    <location>
        <begin position="1"/>
        <end position="31"/>
    </location>
</feature>
<sequence>MPNPKRLKGNAASQPAPEKKGGSTHIEEPVPFDDNKFAKVARENWLQAKNKATVAVKDEVLRTELWDPLVKDAFSTKSLAALESLQALESYLWPGFSDEASDWHVLLIVALLNIKRRERLETWEIFEQRPLDFSAFFKRVLALSLDRLLPMPIRIQVLYFIIYAFQSLDCTIVRKECVPLVAISIWHNLSTQSKREAKLSQEPHLKKAWRAAHKRYDSGDDGTKARLLFERTWFTNLSLEFLDLVYAERRPSSHVHYCERFIELLADLQSQLPTRRYINTLVQDLHIIPALKLSPMFSDEDNSLLRELHVLLSHYTHFTIDDQTGVQLSKTEAYDRHCASLARLQRASLKHFKSKLTVLALGNYGSIDRRHELQPLLETLTDVELEKLASVLNLRTSYPELASLHLGRPLIMEAVLSAFERRRTFQDIARDMSIVPTEQSLFENSLLRADEYDGSHPLALPKLNLQYLSVGDFLWRAMFLYRCESFYGIRSDIEKVLSRLRPESKKPGETTFGGSSKMALPISRPAIMEVVPALVGDDKPSVVKAEISVDLRRLSPSVRREWESLRPDDVIFLLAIDASKAKQANGSRGDSVAEKNGLLAVRTAEVVHVGDDQGKFTRDRPARAERHNRSPVRRIQIRLDPKTYKDDQENVEHGKPDVYEKINVVVRRASRENNFKRVLESIRSLALSDVPLAPWLHEVFLGYGDPAGATYKQLRNRIKKVDFRDTFLDWQHLVESLPGKIIEPSEDASGSFPPPYVLASADKAVESIPGKSSKKRRRDAEPALIAEVETLRVSTYKPPNNGPYPTDAPKLNTVRFTPAQIEAITSGSQPGLTVIVGPPGTGKTDVATQIINNIYHNFPEQRTLLVAHSNQALNQLFAKIIALDIDERHLLRLGHGEEDLDAEGSFSKYGRVEAFLENRDRYLAEVTRLAASIGAPGAHGNSAETAGYFNSVYIEPAWAKFTAISQASDSASETMSAAFPFHAYFSDAPQPLFPSGINRAEALEISAGCYRHISKIFSELADAQPFEILRRERDKANYLLTNEARIIAMTSTHAAMRRGEIASLGFNYDNVVMEEAAQITEIENFIPLAMQKPGKGKGLQRVVLCGDHLQNSPIVQSLAFRHYANLEQSLFSRLVRLGVPAITLDQQGRARPSIASLYQWRYPGLTNLPHVTTAPEYLTANAGFKYEFQFINVPDYKGQGEREPTPHFLQNLGEAEYAVAIYQYMRLLGYPAKKISLLTTYAGQRALVRDVLNHRCQNPVFGMPKHVTTVDKYQGEQNDYIILSLTRTTRVGYLRDIRRITVALSRARLGLYVLGRRSIFATCHELQQAFAPLVARPEKLVLVSGENWPSSRPAMPTHAGQESQHQDKPSDDPNMAESVIEGVEHLGQYVYKLTTERVKIIAERQMLPAPTDEAPLVISHAPAEDEAVEDGNAVVSAEAQDAGEGGDADAGSSGEAEEEKPSLGFVKEGD</sequence>
<comment type="similarity">
    <text evidence="2">Belongs to the CWF11 family.</text>
</comment>
<dbReference type="PIRSF" id="PIRSF038901">
    <property type="entry name" value="AQR_cwf11"/>
    <property type="match status" value="1"/>
</dbReference>
<organism evidence="9 10">
    <name type="scientific">Zalerion maritima</name>
    <dbReference type="NCBI Taxonomy" id="339359"/>
    <lineage>
        <taxon>Eukaryota</taxon>
        <taxon>Fungi</taxon>
        <taxon>Dikarya</taxon>
        <taxon>Ascomycota</taxon>
        <taxon>Pezizomycotina</taxon>
        <taxon>Sordariomycetes</taxon>
        <taxon>Lulworthiomycetidae</taxon>
        <taxon>Lulworthiales</taxon>
        <taxon>Lulworthiaceae</taxon>
        <taxon>Zalerion</taxon>
    </lineage>
</organism>
<evidence type="ECO:0000256" key="2">
    <source>
        <dbReference type="PIRNR" id="PIRNR038901"/>
    </source>
</evidence>
<dbReference type="Proteomes" id="UP001201980">
    <property type="component" value="Unassembled WGS sequence"/>
</dbReference>
<dbReference type="Pfam" id="PF13087">
    <property type="entry name" value="AAA_12"/>
    <property type="match status" value="1"/>
</dbReference>
<proteinExistence type="inferred from homology"/>
<dbReference type="InterPro" id="IPR032174">
    <property type="entry name" value="Aquarius_N"/>
</dbReference>
<dbReference type="SUPFAM" id="SSF52540">
    <property type="entry name" value="P-loop containing nucleoside triphosphate hydrolases"/>
    <property type="match status" value="1"/>
</dbReference>
<evidence type="ECO:0000259" key="5">
    <source>
        <dbReference type="Pfam" id="PF13087"/>
    </source>
</evidence>
<feature type="region of interest" description="Disordered" evidence="3">
    <location>
        <begin position="1347"/>
        <end position="1375"/>
    </location>
</feature>
<dbReference type="InterPro" id="IPR048967">
    <property type="entry name" value="Aquarius_insert"/>
</dbReference>
<dbReference type="InterPro" id="IPR047187">
    <property type="entry name" value="SF1_C_Upf1"/>
</dbReference>
<feature type="domain" description="RNA helicase aquarius beta-barrel" evidence="7">
    <location>
        <begin position="502"/>
        <end position="668"/>
    </location>
</feature>
<dbReference type="CDD" id="cd17935">
    <property type="entry name" value="EEXXQc_AQR"/>
    <property type="match status" value="1"/>
</dbReference>
<comment type="subunit">
    <text evidence="2">Belongs to the 40S cdc5-associated complex (or cwf complex), a spliceosome sub-complex reminiscent of a late-stage spliceosome.</text>
</comment>
<dbReference type="FunFam" id="3.40.50.300:FF:000507">
    <property type="entry name" value="Pre-mRNA-splicing factor"/>
    <property type="match status" value="1"/>
</dbReference>
<dbReference type="Pfam" id="PF16399">
    <property type="entry name" value="Aquarius_N_1st"/>
    <property type="match status" value="1"/>
</dbReference>
<accession>A0AAD5RY05</accession>
<dbReference type="Pfam" id="PF21144">
    <property type="entry name" value="Aquarius_N_3rd"/>
    <property type="match status" value="1"/>
</dbReference>
<dbReference type="GO" id="GO:0003729">
    <property type="term" value="F:mRNA binding"/>
    <property type="evidence" value="ECO:0007669"/>
    <property type="project" value="TreeGrafter"/>
</dbReference>
<dbReference type="InterPro" id="IPR045055">
    <property type="entry name" value="DNA2/NAM7-like"/>
</dbReference>
<feature type="domain" description="RNA helicase aquarius N-terminal" evidence="6">
    <location>
        <begin position="36"/>
        <end position="422"/>
    </location>
</feature>
<name>A0AAD5RY05_9PEZI</name>
<dbReference type="Gene3D" id="3.40.50.300">
    <property type="entry name" value="P-loop containing nucleotide triphosphate hydrolases"/>
    <property type="match status" value="2"/>
</dbReference>
<dbReference type="GO" id="GO:0004386">
    <property type="term" value="F:helicase activity"/>
    <property type="evidence" value="ECO:0007669"/>
    <property type="project" value="InterPro"/>
</dbReference>
<feature type="region of interest" description="Disordered" evidence="3">
    <location>
        <begin position="1424"/>
        <end position="1470"/>
    </location>
</feature>
<dbReference type="InterPro" id="IPR048966">
    <property type="entry name" value="Aquarius_b-barrel"/>
</dbReference>
<evidence type="ECO:0000259" key="7">
    <source>
        <dbReference type="Pfam" id="PF21143"/>
    </source>
</evidence>
<comment type="subcellular location">
    <subcellularLocation>
        <location evidence="2">Nucleus</location>
    </subcellularLocation>
</comment>
<keyword evidence="1" id="KW-0378">Hydrolase</keyword>
<dbReference type="EMBL" id="JAKWBI020000009">
    <property type="protein sequence ID" value="KAJ2906771.1"/>
    <property type="molecule type" value="Genomic_DNA"/>
</dbReference>
<dbReference type="InterPro" id="IPR041679">
    <property type="entry name" value="DNA2/NAM7-like_C"/>
</dbReference>
<dbReference type="PANTHER" id="PTHR10887">
    <property type="entry name" value="DNA2/NAM7 HELICASE FAMILY"/>
    <property type="match status" value="1"/>
</dbReference>
<gene>
    <name evidence="9" type="ORF">MKZ38_010762</name>
</gene>
<keyword evidence="2" id="KW-0508">mRNA splicing</keyword>
<feature type="compositionally biased region" description="Basic and acidic residues" evidence="3">
    <location>
        <begin position="17"/>
        <end position="31"/>
    </location>
</feature>
<reference evidence="9" key="1">
    <citation type="submission" date="2022-07" db="EMBL/GenBank/DDBJ databases">
        <title>Draft genome sequence of Zalerion maritima ATCC 34329, a (micro)plastics degrading marine fungus.</title>
        <authorList>
            <person name="Paco A."/>
            <person name="Goncalves M.F.M."/>
            <person name="Rocha-Santos T.A.P."/>
            <person name="Alves A."/>
        </authorList>
    </citation>
    <scope>NUCLEOTIDE SEQUENCE</scope>
    <source>
        <strain evidence="9">ATCC 34329</strain>
    </source>
</reference>
<evidence type="ECO:0000259" key="4">
    <source>
        <dbReference type="Pfam" id="PF13086"/>
    </source>
</evidence>
<keyword evidence="1" id="KW-0347">Helicase</keyword>
<keyword evidence="1" id="KW-0547">Nucleotide-binding</keyword>
<dbReference type="InterPro" id="IPR027417">
    <property type="entry name" value="P-loop_NTPase"/>
</dbReference>
<comment type="caution">
    <text evidence="9">The sequence shown here is derived from an EMBL/GenBank/DDBJ whole genome shotgun (WGS) entry which is preliminary data.</text>
</comment>
<feature type="domain" description="DNA2/NAM7 helicase-like C-terminal" evidence="5">
    <location>
        <begin position="1126"/>
        <end position="1317"/>
    </location>
</feature>
<evidence type="ECO:0000313" key="9">
    <source>
        <dbReference type="EMBL" id="KAJ2906771.1"/>
    </source>
</evidence>
<evidence type="ECO:0000313" key="10">
    <source>
        <dbReference type="Proteomes" id="UP001201980"/>
    </source>
</evidence>